<reference evidence="2 3" key="1">
    <citation type="submission" date="2012-08" db="EMBL/GenBank/DDBJ databases">
        <title>Oryza genome evolution.</title>
        <authorList>
            <person name="Wing R.A."/>
        </authorList>
    </citation>
    <scope>NUCLEOTIDE SEQUENCE</scope>
</reference>
<feature type="region of interest" description="Disordered" evidence="1">
    <location>
        <begin position="287"/>
        <end position="336"/>
    </location>
</feature>
<organism evidence="2 3">
    <name type="scientific">Leersia perrieri</name>
    <dbReference type="NCBI Taxonomy" id="77586"/>
    <lineage>
        <taxon>Eukaryota</taxon>
        <taxon>Viridiplantae</taxon>
        <taxon>Streptophyta</taxon>
        <taxon>Embryophyta</taxon>
        <taxon>Tracheophyta</taxon>
        <taxon>Spermatophyta</taxon>
        <taxon>Magnoliopsida</taxon>
        <taxon>Liliopsida</taxon>
        <taxon>Poales</taxon>
        <taxon>Poaceae</taxon>
        <taxon>BOP clade</taxon>
        <taxon>Oryzoideae</taxon>
        <taxon>Oryzeae</taxon>
        <taxon>Oryzinae</taxon>
        <taxon>Leersia</taxon>
    </lineage>
</organism>
<feature type="region of interest" description="Disordered" evidence="1">
    <location>
        <begin position="211"/>
        <end position="241"/>
    </location>
</feature>
<name>A0A0D9VHA9_9ORYZ</name>
<protein>
    <submittedName>
        <fullName evidence="2">Uncharacterized protein</fullName>
    </submittedName>
</protein>
<dbReference type="Proteomes" id="UP000032180">
    <property type="component" value="Chromosome 2"/>
</dbReference>
<feature type="compositionally biased region" description="Basic and acidic residues" evidence="1">
    <location>
        <begin position="546"/>
        <end position="555"/>
    </location>
</feature>
<feature type="compositionally biased region" description="Polar residues" evidence="1">
    <location>
        <begin position="311"/>
        <end position="324"/>
    </location>
</feature>
<feature type="compositionally biased region" description="Polar residues" evidence="1">
    <location>
        <begin position="145"/>
        <end position="158"/>
    </location>
</feature>
<dbReference type="HOGENOM" id="CLU_442405_0_0_1"/>
<feature type="region of interest" description="Disordered" evidence="1">
    <location>
        <begin position="422"/>
        <end position="443"/>
    </location>
</feature>
<dbReference type="Gramene" id="LPERR02G17100.1">
    <property type="protein sequence ID" value="LPERR02G17100.1"/>
    <property type="gene ID" value="LPERR02G17100"/>
</dbReference>
<feature type="compositionally biased region" description="Basic and acidic residues" evidence="1">
    <location>
        <begin position="92"/>
        <end position="118"/>
    </location>
</feature>
<dbReference type="PANTHER" id="PTHR34112">
    <property type="entry name" value="C-JUN-AMINO-TERMINAL KINASE-INTERACTING PROTEIN"/>
    <property type="match status" value="1"/>
</dbReference>
<evidence type="ECO:0000256" key="1">
    <source>
        <dbReference type="SAM" id="MobiDB-lite"/>
    </source>
</evidence>
<feature type="compositionally biased region" description="Basic and acidic residues" evidence="1">
    <location>
        <begin position="161"/>
        <end position="176"/>
    </location>
</feature>
<dbReference type="EnsemblPlants" id="LPERR02G17100.1">
    <property type="protein sequence ID" value="LPERR02G17100.1"/>
    <property type="gene ID" value="LPERR02G17100"/>
</dbReference>
<reference evidence="3" key="2">
    <citation type="submission" date="2013-12" db="EMBL/GenBank/DDBJ databases">
        <authorList>
            <person name="Yu Y."/>
            <person name="Lee S."/>
            <person name="de Baynast K."/>
            <person name="Wissotski M."/>
            <person name="Liu L."/>
            <person name="Talag J."/>
            <person name="Goicoechea J."/>
            <person name="Angelova A."/>
            <person name="Jetty R."/>
            <person name="Kudrna D."/>
            <person name="Golser W."/>
            <person name="Rivera L."/>
            <person name="Zhang J."/>
            <person name="Wing R."/>
        </authorList>
    </citation>
    <scope>NUCLEOTIDE SEQUENCE</scope>
</reference>
<dbReference type="STRING" id="77586.A0A0D9VHA9"/>
<evidence type="ECO:0000313" key="2">
    <source>
        <dbReference type="EnsemblPlants" id="LPERR02G17100.1"/>
    </source>
</evidence>
<keyword evidence="3" id="KW-1185">Reference proteome</keyword>
<accession>A0A0D9VHA9</accession>
<dbReference type="eggNOG" id="ENOG502QV8B">
    <property type="taxonomic scope" value="Eukaryota"/>
</dbReference>
<evidence type="ECO:0000313" key="3">
    <source>
        <dbReference type="Proteomes" id="UP000032180"/>
    </source>
</evidence>
<feature type="region of interest" description="Disordered" evidence="1">
    <location>
        <begin position="531"/>
        <end position="572"/>
    </location>
</feature>
<feature type="compositionally biased region" description="Basic and acidic residues" evidence="1">
    <location>
        <begin position="126"/>
        <end position="141"/>
    </location>
</feature>
<feature type="compositionally biased region" description="Polar residues" evidence="1">
    <location>
        <begin position="215"/>
        <end position="227"/>
    </location>
</feature>
<feature type="compositionally biased region" description="Low complexity" evidence="1">
    <location>
        <begin position="422"/>
        <end position="434"/>
    </location>
</feature>
<feature type="region of interest" description="Disordered" evidence="1">
    <location>
        <begin position="1"/>
        <end position="197"/>
    </location>
</feature>
<feature type="compositionally biased region" description="Polar residues" evidence="1">
    <location>
        <begin position="177"/>
        <end position="192"/>
    </location>
</feature>
<reference evidence="2" key="3">
    <citation type="submission" date="2015-04" db="UniProtKB">
        <authorList>
            <consortium name="EnsemblPlants"/>
        </authorList>
    </citation>
    <scope>IDENTIFICATION</scope>
</reference>
<feature type="compositionally biased region" description="Low complexity" evidence="1">
    <location>
        <begin position="290"/>
        <end position="299"/>
    </location>
</feature>
<proteinExistence type="predicted"/>
<dbReference type="PANTHER" id="PTHR34112:SF16">
    <property type="entry name" value="OS02G0566700 PROTEIN"/>
    <property type="match status" value="1"/>
</dbReference>
<sequence>MEQDQDLPALKPQWLVQGQASSTGATNFWTHSSPRPGPDNQGRGGSSRNHSSGHNRDQNSRASSLRVAGSNGPRRHDRDGMGKSRGYGNFGRNREREREKDFDSRDRESRSVTADRDGFGSFSTCKPERDRLNRSRSKTDKGVVSINNCNTSRSNTGGVSFEREFPQLSSEDKNGKQDNISRVPSPGITSPIQRIPPITATDRWNSVLADVPVSSEPNKNLVASSISRPAPSKQPEAAPNSVASLSMAETVMQVPLRISVGPQLSIEAQKVEEIALRQNTLRPMAFPAIKSSVTSSSKTKGARNGDPSGPSKATHQSLIPSANGSARAPVKTDLSKVSQPRNFKILTREQSCTTHTAKNCPDNPMSPPAPVAPVEPLKRPCVSQKSKVATHGHPLSLLQGAYVDKKLNALGRHKFFQILRTNSSNGSSSTVESGCPSSSVTDVKQDSCLSLGKDISLYHPGMKCMENGKCSCEEANSSDGSQRHLSDNEENNLSLEQAADGVSQNLIVESRSDSSSELAADRGDEFRVFLSNNSEGSSSAPADSDDGYKRSHSVSEEASLSSEATDLGDEYPAEDSLPADFVAFMISLGWEKDKQVEPLGLEEIAVTVRANEELQQKLLSMEDNANIKIVLLYISSRGLDKELQRPNAGTKLQCLKP</sequence>
<feature type="compositionally biased region" description="Polar residues" evidence="1">
    <location>
        <begin position="16"/>
        <end position="33"/>
    </location>
</feature>
<dbReference type="AlphaFoldDB" id="A0A0D9VHA9"/>